<keyword evidence="3" id="KW-0812">Transmembrane</keyword>
<comment type="similarity">
    <text evidence="1">Belongs to the CutA family.</text>
</comment>
<comment type="subunit">
    <text evidence="2">Homotrimer.</text>
</comment>
<dbReference type="InterPro" id="IPR004323">
    <property type="entry name" value="Ion_tolerance_CutA"/>
</dbReference>
<evidence type="ECO:0000313" key="5">
    <source>
        <dbReference type="Proteomes" id="UP001295444"/>
    </source>
</evidence>
<dbReference type="InterPro" id="IPR015867">
    <property type="entry name" value="N-reg_PII/ATP_PRibTrfase_C"/>
</dbReference>
<proteinExistence type="inferred from homology"/>
<dbReference type="FunFam" id="3.30.70.120:FF:000011">
    <property type="entry name" value="CutA divalent cation tolerance homolog-like"/>
    <property type="match status" value="1"/>
</dbReference>
<evidence type="ECO:0000256" key="2">
    <source>
        <dbReference type="ARBA" id="ARBA00011233"/>
    </source>
</evidence>
<dbReference type="Pfam" id="PF03091">
    <property type="entry name" value="CutA1"/>
    <property type="match status" value="1"/>
</dbReference>
<keyword evidence="3" id="KW-0472">Membrane</keyword>
<organism evidence="4 5">
    <name type="scientific">Pelobates cultripes</name>
    <name type="common">Western spadefoot toad</name>
    <dbReference type="NCBI Taxonomy" id="61616"/>
    <lineage>
        <taxon>Eukaryota</taxon>
        <taxon>Metazoa</taxon>
        <taxon>Chordata</taxon>
        <taxon>Craniata</taxon>
        <taxon>Vertebrata</taxon>
        <taxon>Euteleostomi</taxon>
        <taxon>Amphibia</taxon>
        <taxon>Batrachia</taxon>
        <taxon>Anura</taxon>
        <taxon>Pelobatoidea</taxon>
        <taxon>Pelobatidae</taxon>
        <taxon>Pelobates</taxon>
    </lineage>
</organism>
<feature type="transmembrane region" description="Helical" evidence="3">
    <location>
        <begin position="20"/>
        <end position="37"/>
    </location>
</feature>
<keyword evidence="3" id="KW-1133">Transmembrane helix</keyword>
<accession>A0AAD1WQ19</accession>
<sequence length="161" mass="18087">MACWYQRCHLPSPNLPRPSWGVVLLVMISSCLMYPVFKSLYFQIHSSLTGSYIPGAHSLAYVNCPNEQIAKDIGRGILEKRLAVSVNIMPKSSSLYIWKGEIEESTEILLVVRTKTDKISELCAYIGLVHPFEIPDFISIPIERGNPGYLKSIEEAVENKS</sequence>
<dbReference type="InterPro" id="IPR011322">
    <property type="entry name" value="N-reg_PII-like_a/b"/>
</dbReference>
<dbReference type="GO" id="GO:0010038">
    <property type="term" value="P:response to metal ion"/>
    <property type="evidence" value="ECO:0007669"/>
    <property type="project" value="InterPro"/>
</dbReference>
<dbReference type="PANTHER" id="PTHR23419">
    <property type="entry name" value="DIVALENT CATION TOLERANCE CUTA-RELATED"/>
    <property type="match status" value="1"/>
</dbReference>
<dbReference type="GO" id="GO:0005507">
    <property type="term" value="F:copper ion binding"/>
    <property type="evidence" value="ECO:0007669"/>
    <property type="project" value="TreeGrafter"/>
</dbReference>
<keyword evidence="5" id="KW-1185">Reference proteome</keyword>
<evidence type="ECO:0000256" key="3">
    <source>
        <dbReference type="SAM" id="Phobius"/>
    </source>
</evidence>
<name>A0AAD1WQ19_PELCU</name>
<dbReference type="PROSITE" id="PS51257">
    <property type="entry name" value="PROKAR_LIPOPROTEIN"/>
    <property type="match status" value="1"/>
</dbReference>
<dbReference type="SUPFAM" id="SSF54913">
    <property type="entry name" value="GlnB-like"/>
    <property type="match status" value="1"/>
</dbReference>
<dbReference type="Proteomes" id="UP001295444">
    <property type="component" value="Chromosome 09"/>
</dbReference>
<evidence type="ECO:0000313" key="4">
    <source>
        <dbReference type="EMBL" id="CAH2316677.1"/>
    </source>
</evidence>
<protein>
    <submittedName>
        <fullName evidence="4">Homolog isoform X1</fullName>
    </submittedName>
</protein>
<reference evidence="4" key="1">
    <citation type="submission" date="2022-03" db="EMBL/GenBank/DDBJ databases">
        <authorList>
            <person name="Alioto T."/>
            <person name="Alioto T."/>
            <person name="Gomez Garrido J."/>
        </authorList>
    </citation>
    <scope>NUCLEOTIDE SEQUENCE</scope>
</reference>
<dbReference type="Gene3D" id="3.30.70.120">
    <property type="match status" value="1"/>
</dbReference>
<dbReference type="AlphaFoldDB" id="A0AAD1WQ19"/>
<dbReference type="PANTHER" id="PTHR23419:SF2">
    <property type="entry name" value="CUTA DIVALENT CATION TOLERANCE HOMOLOG-LIKE"/>
    <property type="match status" value="1"/>
</dbReference>
<gene>
    <name evidence="4" type="ORF">PECUL_23A003839</name>
</gene>
<evidence type="ECO:0000256" key="1">
    <source>
        <dbReference type="ARBA" id="ARBA00010169"/>
    </source>
</evidence>
<dbReference type="EMBL" id="OW240920">
    <property type="protein sequence ID" value="CAH2316677.1"/>
    <property type="molecule type" value="Genomic_DNA"/>
</dbReference>